<dbReference type="InterPro" id="IPR003785">
    <property type="entry name" value="Creatininase/forma_Hydrolase"/>
</dbReference>
<gene>
    <name evidence="5" type="primary">crnA_1</name>
    <name evidence="5" type="ORF">GALL_12250</name>
</gene>
<keyword evidence="4" id="KW-0862">Zinc</keyword>
<dbReference type="GO" id="GO:0016811">
    <property type="term" value="F:hydrolase activity, acting on carbon-nitrogen (but not peptide) bonds, in linear amides"/>
    <property type="evidence" value="ECO:0007669"/>
    <property type="project" value="TreeGrafter"/>
</dbReference>
<evidence type="ECO:0000256" key="2">
    <source>
        <dbReference type="ARBA" id="ARBA00022723"/>
    </source>
</evidence>
<protein>
    <submittedName>
        <fullName evidence="5">Creatinine amidohydrolase</fullName>
        <ecNumber evidence="5">3.5.2.10</ecNumber>
    </submittedName>
</protein>
<evidence type="ECO:0000256" key="1">
    <source>
        <dbReference type="ARBA" id="ARBA00001947"/>
    </source>
</evidence>
<reference evidence="5" key="1">
    <citation type="submission" date="2016-10" db="EMBL/GenBank/DDBJ databases">
        <title>Sequence of Gallionella enrichment culture.</title>
        <authorList>
            <person name="Poehlein A."/>
            <person name="Muehling M."/>
            <person name="Daniel R."/>
        </authorList>
    </citation>
    <scope>NUCLEOTIDE SEQUENCE</scope>
</reference>
<dbReference type="EMBL" id="MLJW01000002">
    <property type="protein sequence ID" value="OIR18883.1"/>
    <property type="molecule type" value="Genomic_DNA"/>
</dbReference>
<dbReference type="EC" id="3.5.2.10" evidence="5"/>
<dbReference type="GO" id="GO:0009231">
    <property type="term" value="P:riboflavin biosynthetic process"/>
    <property type="evidence" value="ECO:0007669"/>
    <property type="project" value="TreeGrafter"/>
</dbReference>
<proteinExistence type="predicted"/>
<evidence type="ECO:0000256" key="3">
    <source>
        <dbReference type="ARBA" id="ARBA00022801"/>
    </source>
</evidence>
<keyword evidence="3 5" id="KW-0378">Hydrolase</keyword>
<dbReference type="GO" id="GO:0047789">
    <property type="term" value="F:creatininase activity"/>
    <property type="evidence" value="ECO:0007669"/>
    <property type="project" value="UniProtKB-EC"/>
</dbReference>
<accession>A0A1J5TFK2</accession>
<comment type="cofactor">
    <cofactor evidence="1">
        <name>Zn(2+)</name>
        <dbReference type="ChEBI" id="CHEBI:29105"/>
    </cofactor>
</comment>
<dbReference type="Pfam" id="PF02633">
    <property type="entry name" value="Creatininase"/>
    <property type="match status" value="1"/>
</dbReference>
<dbReference type="Gene3D" id="3.40.50.10310">
    <property type="entry name" value="Creatininase"/>
    <property type="match status" value="1"/>
</dbReference>
<evidence type="ECO:0000256" key="4">
    <source>
        <dbReference type="ARBA" id="ARBA00022833"/>
    </source>
</evidence>
<dbReference type="PANTHER" id="PTHR35005:SF1">
    <property type="entry name" value="2-AMINO-5-FORMYLAMINO-6-RIBOSYLAMINOPYRIMIDIN-4(3H)-ONE 5'-MONOPHOSPHATE DEFORMYLASE"/>
    <property type="match status" value="1"/>
</dbReference>
<dbReference type="AlphaFoldDB" id="A0A1J5TFK2"/>
<dbReference type="InterPro" id="IPR024087">
    <property type="entry name" value="Creatininase-like_sf"/>
</dbReference>
<sequence>MHSWLANTDPETAWAHFAWPDFPVSGSAPLPLAILPLHGFAGRGEDTPVDAEELIGARVLRAATAPFKANGSLRILPPVRQVLAERRSGFFGLDPETACDFLMNLSRGVRDSGCTKLLFFNTSAVSAPLAATAALDARAEFGLQTYVVQAADLGLDFNHPAGDVHAAAKRLQGLISEILAHRCPPGTPAQVPAIQAGDKQDDAPFPLRFRNRYLGSFTASRLRACAGSADALAILPVAAIEQHGHHLPVGVDAILGQALLAAALDTVPADAPIFAAPPLLYGKSIEHAGFAGTLSIDGKTLRRSVLSIARDLGRLGFRRLAVTNFHGGNIHVLDMTLREIREDLGIEAVRLRAGYQPEMDPQELAWGMHADEWETSLMLACAPECVHMEKAVREYPAHVDDPGLLRPEKSAAIFGWLTRDLSNSGVLGDPTRADADKGRRWLAEGGALLSRRLLDFARGS</sequence>
<dbReference type="SUPFAM" id="SSF102215">
    <property type="entry name" value="Creatininase"/>
    <property type="match status" value="2"/>
</dbReference>
<comment type="caution">
    <text evidence="5">The sequence shown here is derived from an EMBL/GenBank/DDBJ whole genome shotgun (WGS) entry which is preliminary data.</text>
</comment>
<keyword evidence="2" id="KW-0479">Metal-binding</keyword>
<evidence type="ECO:0000313" key="5">
    <source>
        <dbReference type="EMBL" id="OIR18883.1"/>
    </source>
</evidence>
<name>A0A1J5TFK2_9ZZZZ</name>
<dbReference type="GO" id="GO:0046872">
    <property type="term" value="F:metal ion binding"/>
    <property type="evidence" value="ECO:0007669"/>
    <property type="project" value="UniProtKB-KW"/>
</dbReference>
<organism evidence="5">
    <name type="scientific">mine drainage metagenome</name>
    <dbReference type="NCBI Taxonomy" id="410659"/>
    <lineage>
        <taxon>unclassified sequences</taxon>
        <taxon>metagenomes</taxon>
        <taxon>ecological metagenomes</taxon>
    </lineage>
</organism>
<dbReference type="PANTHER" id="PTHR35005">
    <property type="entry name" value="3-DEHYDRO-SCYLLO-INOSOSE HYDROLASE"/>
    <property type="match status" value="1"/>
</dbReference>